<dbReference type="PANTHER" id="PTHR21310">
    <property type="entry name" value="AMINOGLYCOSIDE PHOSPHOTRANSFERASE-RELATED-RELATED"/>
    <property type="match status" value="1"/>
</dbReference>
<protein>
    <recommendedName>
        <fullName evidence="3">Aminoglycoside phosphotransferase domain-containing protein</fullName>
    </recommendedName>
</protein>
<evidence type="ECO:0000313" key="2">
    <source>
        <dbReference type="Proteomes" id="UP000223968"/>
    </source>
</evidence>
<accession>A0A2B7XSE4</accession>
<name>A0A2B7XSE4_9EURO</name>
<dbReference type="OrthoDB" id="2831558at2759"/>
<gene>
    <name evidence="1" type="ORF">AJ79_04810</name>
</gene>
<dbReference type="Proteomes" id="UP000223968">
    <property type="component" value="Unassembled WGS sequence"/>
</dbReference>
<organism evidence="1 2">
    <name type="scientific">Helicocarpus griseus UAMH5409</name>
    <dbReference type="NCBI Taxonomy" id="1447875"/>
    <lineage>
        <taxon>Eukaryota</taxon>
        <taxon>Fungi</taxon>
        <taxon>Dikarya</taxon>
        <taxon>Ascomycota</taxon>
        <taxon>Pezizomycotina</taxon>
        <taxon>Eurotiomycetes</taxon>
        <taxon>Eurotiomycetidae</taxon>
        <taxon>Onygenales</taxon>
        <taxon>Ajellomycetaceae</taxon>
        <taxon>Helicocarpus</taxon>
    </lineage>
</organism>
<dbReference type="AlphaFoldDB" id="A0A2B7XSE4"/>
<evidence type="ECO:0000313" key="1">
    <source>
        <dbReference type="EMBL" id="PGH11552.1"/>
    </source>
</evidence>
<proteinExistence type="predicted"/>
<dbReference type="EMBL" id="PDNB01000071">
    <property type="protein sequence ID" value="PGH11552.1"/>
    <property type="molecule type" value="Genomic_DNA"/>
</dbReference>
<sequence length="97" mass="10599">MNNGQRFVAKFPTSVAGPLEGTNSEVATMAYRRFCTAELPGVGSYRQFNMKLHTKIPIPSVLDWSDDPSNPAGSAYIIMEHADGVSPDQAWPKMTVP</sequence>
<reference evidence="1 2" key="1">
    <citation type="submission" date="2017-10" db="EMBL/GenBank/DDBJ databases">
        <title>Comparative genomics in systemic dimorphic fungi from Ajellomycetaceae.</title>
        <authorList>
            <person name="Munoz J.F."/>
            <person name="Mcewen J.G."/>
            <person name="Clay O.K."/>
            <person name="Cuomo C.A."/>
        </authorList>
    </citation>
    <scope>NUCLEOTIDE SEQUENCE [LARGE SCALE GENOMIC DNA]</scope>
    <source>
        <strain evidence="1 2">UAMH5409</strain>
    </source>
</reference>
<evidence type="ECO:0008006" key="3">
    <source>
        <dbReference type="Google" id="ProtNLM"/>
    </source>
</evidence>
<keyword evidence="2" id="KW-1185">Reference proteome</keyword>
<dbReference type="STRING" id="1447875.A0A2B7XSE4"/>
<dbReference type="InterPro" id="IPR051678">
    <property type="entry name" value="AGP_Transferase"/>
</dbReference>
<comment type="caution">
    <text evidence="1">The sequence shown here is derived from an EMBL/GenBank/DDBJ whole genome shotgun (WGS) entry which is preliminary data.</text>
</comment>
<dbReference type="PANTHER" id="PTHR21310:SF51">
    <property type="entry name" value="AMINOGLYCOSIDE PHOSPHOTRANSFERASE DOMAIN-CONTAINING PROTEIN"/>
    <property type="match status" value="1"/>
</dbReference>